<evidence type="ECO:0000313" key="2">
    <source>
        <dbReference type="EMBL" id="KSU77575.1"/>
    </source>
</evidence>
<dbReference type="RefSeq" id="WP_058267168.1">
    <property type="nucleotide sequence ID" value="NZ_FMAZ01000002.1"/>
</dbReference>
<protein>
    <recommendedName>
        <fullName evidence="4">N-acetyltransferase domain-containing protein</fullName>
    </recommendedName>
</protein>
<sequence length="379" mass="42062">MTVRIRAVSSPAEARRWALLPERLHTNKPGFIPALRSTTLAAMNHRRNPLHRHAHISHLLAIRDGMDVGRVSTTVHPAYNERHGTSAGFFGFLDAVDDPEVYAALLEAAGNEVARHGVSTLTGPYNYWSGDQFGVLLEKHDRPTAVFQTWNPSEVSHHLARCGFTPRDEMRGYEISTAQRSAARTEVLDRADRISRALGLLSRPMNRRRIDRDAGLIRDMFASSFASSAEVLPYPDDVFDDMFGQLRPLLDLDLVRFVERRGEPVGFSLTVPDLNELLAVWQGRITPIEMARLRGRLSRVSGVVVLLLGVVPGSPMGIAPVLFADTLRAVEQNGYGSVHTTWVHGTNSAMHGLLSRFAGGGPVRRWALYDRPLRQDVAS</sequence>
<dbReference type="InterPro" id="IPR039968">
    <property type="entry name" value="BcerS-like"/>
</dbReference>
<evidence type="ECO:0008006" key="4">
    <source>
        <dbReference type="Google" id="ProtNLM"/>
    </source>
</evidence>
<dbReference type="PANTHER" id="PTHR41368:SF1">
    <property type="entry name" value="PROTEIN YGHO"/>
    <property type="match status" value="1"/>
</dbReference>
<dbReference type="AlphaFoldDB" id="A0A0V8IS39"/>
<organism evidence="2 3">
    <name type="scientific">Pseudarthrobacter enclensis</name>
    <dbReference type="NCBI Taxonomy" id="993070"/>
    <lineage>
        <taxon>Bacteria</taxon>
        <taxon>Bacillati</taxon>
        <taxon>Actinomycetota</taxon>
        <taxon>Actinomycetes</taxon>
        <taxon>Micrococcales</taxon>
        <taxon>Micrococcaceae</taxon>
        <taxon>Pseudarthrobacter</taxon>
    </lineage>
</organism>
<feature type="transmembrane region" description="Helical" evidence="1">
    <location>
        <begin position="300"/>
        <end position="323"/>
    </location>
</feature>
<dbReference type="EMBL" id="LNQM01000002">
    <property type="protein sequence ID" value="KSU77575.1"/>
    <property type="molecule type" value="Genomic_DNA"/>
</dbReference>
<reference evidence="2 3" key="1">
    <citation type="journal article" date="2014" name="Arch. Microbiol.">
        <title>Arthrobacter enclensis sp. nov., isolated from sediment sample.</title>
        <authorList>
            <person name="Dastager S.G."/>
            <person name="Liu Q."/>
            <person name="Tang S.K."/>
            <person name="Krishnamurthi S."/>
            <person name="Lee J.C."/>
            <person name="Li W.J."/>
        </authorList>
    </citation>
    <scope>NUCLEOTIDE SEQUENCE [LARGE SCALE GENOMIC DNA]</scope>
    <source>
        <strain evidence="2 3">NIO-1008</strain>
    </source>
</reference>
<proteinExistence type="predicted"/>
<dbReference type="PANTHER" id="PTHR41368">
    <property type="entry name" value="PROTEIN YGHO"/>
    <property type="match status" value="1"/>
</dbReference>
<accession>A0A0V8IS39</accession>
<keyword evidence="3" id="KW-1185">Reference proteome</keyword>
<dbReference type="Gene3D" id="3.40.630.30">
    <property type="match status" value="1"/>
</dbReference>
<gene>
    <name evidence="2" type="ORF">AS031_05715</name>
</gene>
<name>A0A0V8IS39_9MICC</name>
<keyword evidence="1" id="KW-1133">Transmembrane helix</keyword>
<keyword evidence="1" id="KW-0812">Transmembrane</keyword>
<dbReference type="SUPFAM" id="SSF55729">
    <property type="entry name" value="Acyl-CoA N-acyltransferases (Nat)"/>
    <property type="match status" value="1"/>
</dbReference>
<dbReference type="Proteomes" id="UP000053199">
    <property type="component" value="Unassembled WGS sequence"/>
</dbReference>
<evidence type="ECO:0000256" key="1">
    <source>
        <dbReference type="SAM" id="Phobius"/>
    </source>
</evidence>
<dbReference type="STRING" id="993070.AS031_05715"/>
<evidence type="ECO:0000313" key="3">
    <source>
        <dbReference type="Proteomes" id="UP000053199"/>
    </source>
</evidence>
<dbReference type="OrthoDB" id="3638028at2"/>
<comment type="caution">
    <text evidence="2">The sequence shown here is derived from an EMBL/GenBank/DDBJ whole genome shotgun (WGS) entry which is preliminary data.</text>
</comment>
<dbReference type="InterPro" id="IPR016181">
    <property type="entry name" value="Acyl_CoA_acyltransferase"/>
</dbReference>
<keyword evidence="1" id="KW-0472">Membrane</keyword>